<dbReference type="GO" id="GO:0008157">
    <property type="term" value="F:protein phosphatase 1 binding"/>
    <property type="evidence" value="ECO:0007669"/>
    <property type="project" value="TreeGrafter"/>
</dbReference>
<dbReference type="EMBL" id="HBED01047260">
    <property type="protein sequence ID" value="CAD8325300.1"/>
    <property type="molecule type" value="Transcribed_RNA"/>
</dbReference>
<feature type="region of interest" description="Disordered" evidence="1">
    <location>
        <begin position="1"/>
        <end position="77"/>
    </location>
</feature>
<protein>
    <recommendedName>
        <fullName evidence="3">Type 1 phosphatases regulator</fullName>
    </recommendedName>
</protein>
<feature type="compositionally biased region" description="Low complexity" evidence="1">
    <location>
        <begin position="48"/>
        <end position="64"/>
    </location>
</feature>
<evidence type="ECO:0000256" key="1">
    <source>
        <dbReference type="SAM" id="MobiDB-lite"/>
    </source>
</evidence>
<accession>A0A7R9WJK8</accession>
<sequence length="160" mass="17695">MMASNERGEGNSGTHPNVTSISERDSNNLRRESAAADTISPAPMESITAAAMTMTVTETRTQAQQQQHEVLRLTLRPPQRVTWDENVEDNEGLGRKSSKRCCIFHKQRPFGESSTDSSDNDSDESGSSSSSGGPGRNNKKNMKIARPKKKKVPDYQRYHA</sequence>
<dbReference type="AlphaFoldDB" id="A0A7R9WJK8"/>
<dbReference type="GO" id="GO:0004865">
    <property type="term" value="F:protein serine/threonine phosphatase inhibitor activity"/>
    <property type="evidence" value="ECO:0007669"/>
    <property type="project" value="InterPro"/>
</dbReference>
<evidence type="ECO:0008006" key="3">
    <source>
        <dbReference type="Google" id="ProtNLM"/>
    </source>
</evidence>
<dbReference type="PANTHER" id="PTHR20835:SF0">
    <property type="entry name" value="E3 UBIQUITIN-PROTEIN LIGASE PPP1R11"/>
    <property type="match status" value="1"/>
</dbReference>
<dbReference type="GO" id="GO:0005634">
    <property type="term" value="C:nucleus"/>
    <property type="evidence" value="ECO:0007669"/>
    <property type="project" value="TreeGrafter"/>
</dbReference>
<name>A0A7R9WJK8_9STRA</name>
<feature type="compositionally biased region" description="Basic and acidic residues" evidence="1">
    <location>
        <begin position="22"/>
        <end position="34"/>
    </location>
</feature>
<dbReference type="InterPro" id="IPR011107">
    <property type="entry name" value="PPI_Ypi1"/>
</dbReference>
<proteinExistence type="predicted"/>
<feature type="region of interest" description="Disordered" evidence="1">
    <location>
        <begin position="107"/>
        <end position="160"/>
    </location>
</feature>
<reference evidence="2" key="1">
    <citation type="submission" date="2021-01" db="EMBL/GenBank/DDBJ databases">
        <authorList>
            <person name="Corre E."/>
            <person name="Pelletier E."/>
            <person name="Niang G."/>
            <person name="Scheremetjew M."/>
            <person name="Finn R."/>
            <person name="Kale V."/>
            <person name="Holt S."/>
            <person name="Cochrane G."/>
            <person name="Meng A."/>
            <person name="Brown T."/>
            <person name="Cohen L."/>
        </authorList>
    </citation>
    <scope>NUCLEOTIDE SEQUENCE</scope>
    <source>
        <strain evidence="2">CCMP147</strain>
    </source>
</reference>
<feature type="compositionally biased region" description="Basic residues" evidence="1">
    <location>
        <begin position="137"/>
        <end position="151"/>
    </location>
</feature>
<gene>
    <name evidence="2" type="ORF">TDUB1175_LOCUS23720</name>
</gene>
<dbReference type="PANTHER" id="PTHR20835">
    <property type="entry name" value="E3 UBIQUITIN-PROTEIN LIGASE PPP1R11-RELATED"/>
    <property type="match status" value="1"/>
</dbReference>
<feature type="compositionally biased region" description="Polar residues" evidence="1">
    <location>
        <begin position="12"/>
        <end position="21"/>
    </location>
</feature>
<evidence type="ECO:0000313" key="2">
    <source>
        <dbReference type="EMBL" id="CAD8325300.1"/>
    </source>
</evidence>
<dbReference type="Pfam" id="PF07491">
    <property type="entry name" value="PPI_Ypi1"/>
    <property type="match status" value="1"/>
</dbReference>
<organism evidence="2">
    <name type="scientific">Pseudictyota dubia</name>
    <dbReference type="NCBI Taxonomy" id="2749911"/>
    <lineage>
        <taxon>Eukaryota</taxon>
        <taxon>Sar</taxon>
        <taxon>Stramenopiles</taxon>
        <taxon>Ochrophyta</taxon>
        <taxon>Bacillariophyta</taxon>
        <taxon>Mediophyceae</taxon>
        <taxon>Biddulphiophycidae</taxon>
        <taxon>Eupodiscales</taxon>
        <taxon>Odontellaceae</taxon>
        <taxon>Pseudictyota</taxon>
    </lineage>
</organism>